<keyword evidence="6" id="KW-0233">DNA recombination</keyword>
<accession>A0ABM4UQR1</accession>
<keyword evidence="9" id="KW-1185">Reference proteome</keyword>
<keyword evidence="5" id="KW-0238">DNA-binding</keyword>
<dbReference type="Proteomes" id="UP001652660">
    <property type="component" value="Chromosome 6c"/>
</dbReference>
<sequence length="215" mass="24962">MSDKQKGLIRACDLVFPNAAHRFCVKHMHANFSSAGFKGEAFRKALWTVAKATTLAEFSSKIEEMAAIDIDAARWFDDKPPTQWSRAFFSTYSKCDILLNNLCECFNSKIVDTREKLIIKMMELLRLYLMQRMQQNRDLVRSRWKDNAYCPRIVDRIQKRMEKATQCFPFKSSDDLYEVSCPYGDHYAVNIKEQSCSCRRWELTGIPCSHAISAL</sequence>
<dbReference type="Pfam" id="PF04434">
    <property type="entry name" value="SWIM"/>
    <property type="match status" value="1"/>
</dbReference>
<dbReference type="InterPro" id="IPR001207">
    <property type="entry name" value="Transposase_mutator"/>
</dbReference>
<evidence type="ECO:0000256" key="5">
    <source>
        <dbReference type="ARBA" id="ARBA00023125"/>
    </source>
</evidence>
<name>A0ABM4UQR1_COFAR</name>
<evidence type="ECO:0000259" key="8">
    <source>
        <dbReference type="PROSITE" id="PS50966"/>
    </source>
</evidence>
<evidence type="ECO:0000313" key="10">
    <source>
        <dbReference type="RefSeq" id="XP_071909619.1"/>
    </source>
</evidence>
<dbReference type="InterPro" id="IPR007527">
    <property type="entry name" value="Znf_SWIM"/>
</dbReference>
<dbReference type="SMART" id="SM00575">
    <property type="entry name" value="ZnF_PMZ"/>
    <property type="match status" value="1"/>
</dbReference>
<dbReference type="PANTHER" id="PTHR31973">
    <property type="entry name" value="POLYPROTEIN, PUTATIVE-RELATED"/>
    <property type="match status" value="1"/>
</dbReference>
<evidence type="ECO:0000256" key="7">
    <source>
        <dbReference type="PROSITE-ProRule" id="PRU00325"/>
    </source>
</evidence>
<reference evidence="10" key="1">
    <citation type="submission" date="2025-08" db="UniProtKB">
        <authorList>
            <consortium name="RefSeq"/>
        </authorList>
    </citation>
    <scope>IDENTIFICATION</scope>
    <source>
        <tissue evidence="10">Leaves</tissue>
    </source>
</reference>
<dbReference type="InterPro" id="IPR006564">
    <property type="entry name" value="Znf_PMZ"/>
</dbReference>
<gene>
    <name evidence="10" type="primary">LOC140008674</name>
</gene>
<keyword evidence="2" id="KW-0479">Metal-binding</keyword>
<protein>
    <recommendedName>
        <fullName evidence="8">SWIM-type domain-containing protein</fullName>
    </recommendedName>
</protein>
<keyword evidence="4" id="KW-0862">Zinc</keyword>
<dbReference type="RefSeq" id="XP_071909619.1">
    <property type="nucleotide sequence ID" value="XM_072053518.1"/>
</dbReference>
<dbReference type="PROSITE" id="PS01007">
    <property type="entry name" value="TRANSPOSASE_MUTATOR"/>
    <property type="match status" value="1"/>
</dbReference>
<proteinExistence type="predicted"/>
<keyword evidence="1" id="KW-0815">Transposition</keyword>
<evidence type="ECO:0000256" key="2">
    <source>
        <dbReference type="ARBA" id="ARBA00022723"/>
    </source>
</evidence>
<organism evidence="9 10">
    <name type="scientific">Coffea arabica</name>
    <name type="common">Arabian coffee</name>
    <dbReference type="NCBI Taxonomy" id="13443"/>
    <lineage>
        <taxon>Eukaryota</taxon>
        <taxon>Viridiplantae</taxon>
        <taxon>Streptophyta</taxon>
        <taxon>Embryophyta</taxon>
        <taxon>Tracheophyta</taxon>
        <taxon>Spermatophyta</taxon>
        <taxon>Magnoliopsida</taxon>
        <taxon>eudicotyledons</taxon>
        <taxon>Gunneridae</taxon>
        <taxon>Pentapetalae</taxon>
        <taxon>asterids</taxon>
        <taxon>lamiids</taxon>
        <taxon>Gentianales</taxon>
        <taxon>Rubiaceae</taxon>
        <taxon>Ixoroideae</taxon>
        <taxon>Gardenieae complex</taxon>
        <taxon>Bertiereae - Coffeeae clade</taxon>
        <taxon>Coffeeae</taxon>
        <taxon>Coffea</taxon>
    </lineage>
</organism>
<evidence type="ECO:0000313" key="9">
    <source>
        <dbReference type="Proteomes" id="UP001652660"/>
    </source>
</evidence>
<keyword evidence="3 7" id="KW-0863">Zinc-finger</keyword>
<evidence type="ECO:0000256" key="1">
    <source>
        <dbReference type="ARBA" id="ARBA00022578"/>
    </source>
</evidence>
<dbReference type="PROSITE" id="PS50966">
    <property type="entry name" value="ZF_SWIM"/>
    <property type="match status" value="1"/>
</dbReference>
<dbReference type="PANTHER" id="PTHR31973:SF191">
    <property type="entry name" value="OS05G0489400 PROTEIN"/>
    <property type="match status" value="1"/>
</dbReference>
<dbReference type="GeneID" id="140008674"/>
<evidence type="ECO:0000256" key="4">
    <source>
        <dbReference type="ARBA" id="ARBA00022833"/>
    </source>
</evidence>
<feature type="domain" description="SWIM-type" evidence="8">
    <location>
        <begin position="187"/>
        <end position="215"/>
    </location>
</feature>
<evidence type="ECO:0000256" key="6">
    <source>
        <dbReference type="ARBA" id="ARBA00023172"/>
    </source>
</evidence>
<evidence type="ECO:0000256" key="3">
    <source>
        <dbReference type="ARBA" id="ARBA00022771"/>
    </source>
</evidence>